<reference evidence="2 3" key="1">
    <citation type="submission" date="2019-04" db="EMBL/GenBank/DDBJ databases">
        <title>Streptomyces lasaliensis sp. nov., an Actinomycete isolated from soil which produces the polyether antibiotic lasalocid.</title>
        <authorList>
            <person name="Erwin G."/>
            <person name="Haber C."/>
        </authorList>
    </citation>
    <scope>NUCLEOTIDE SEQUENCE [LARGE SCALE GENOMIC DNA]</scope>
    <source>
        <strain evidence="2 3">X-537</strain>
    </source>
</reference>
<keyword evidence="3" id="KW-1185">Reference proteome</keyword>
<comment type="caution">
    <text evidence="2">The sequence shown here is derived from an EMBL/GenBank/DDBJ whole genome shotgun (WGS) entry which is preliminary data.</text>
</comment>
<feature type="transmembrane region" description="Helical" evidence="1">
    <location>
        <begin position="6"/>
        <end position="24"/>
    </location>
</feature>
<proteinExistence type="predicted"/>
<name>A0A4U5WGH2_STRLS</name>
<dbReference type="RefSeq" id="WP_137307032.1">
    <property type="nucleotide sequence ID" value="NZ_SZNQ01000001.1"/>
</dbReference>
<accession>A0A4U5WGH2</accession>
<dbReference type="AlphaFoldDB" id="A0A4U5WGH2"/>
<feature type="transmembrane region" description="Helical" evidence="1">
    <location>
        <begin position="118"/>
        <end position="142"/>
    </location>
</feature>
<organism evidence="2 3">
    <name type="scientific">Streptomyces lasalocidi</name>
    <name type="common">Streptomyces lasaliensis</name>
    <dbReference type="NCBI Taxonomy" id="324833"/>
    <lineage>
        <taxon>Bacteria</taxon>
        <taxon>Bacillati</taxon>
        <taxon>Actinomycetota</taxon>
        <taxon>Actinomycetes</taxon>
        <taxon>Kitasatosporales</taxon>
        <taxon>Streptomycetaceae</taxon>
        <taxon>Streptomyces</taxon>
    </lineage>
</organism>
<evidence type="ECO:0000313" key="3">
    <source>
        <dbReference type="Proteomes" id="UP000305929"/>
    </source>
</evidence>
<keyword evidence="1" id="KW-0472">Membrane</keyword>
<evidence type="ECO:0000313" key="2">
    <source>
        <dbReference type="EMBL" id="TKT00974.1"/>
    </source>
</evidence>
<sequence length="147" mass="16132">MDVIFSVFPGLIAAGALFTAYRVVYRSAQLRRAWNSGLTAEGRCLRTFTTTHGGHDTSVRTTLHHVYEFSTRDGRSVRFEEEDGPATVLEGDVVTVHYTQDRDVVATARRPAPARAAATTLGTLVFLGTIVVFCVAFVVTYATEFRA</sequence>
<evidence type="ECO:0000256" key="1">
    <source>
        <dbReference type="SAM" id="Phobius"/>
    </source>
</evidence>
<protein>
    <recommendedName>
        <fullName evidence="4">DUF3592 domain-containing protein</fullName>
    </recommendedName>
</protein>
<evidence type="ECO:0008006" key="4">
    <source>
        <dbReference type="Google" id="ProtNLM"/>
    </source>
</evidence>
<dbReference type="EMBL" id="SZNQ01000001">
    <property type="protein sequence ID" value="TKT00974.1"/>
    <property type="molecule type" value="Genomic_DNA"/>
</dbReference>
<keyword evidence="1" id="KW-0812">Transmembrane</keyword>
<dbReference type="Proteomes" id="UP000305929">
    <property type="component" value="Unassembled WGS sequence"/>
</dbReference>
<dbReference type="OrthoDB" id="4221100at2"/>
<keyword evidence="1" id="KW-1133">Transmembrane helix</keyword>
<gene>
    <name evidence="2" type="ORF">E4U91_13170</name>
</gene>